<feature type="compositionally biased region" description="Basic and acidic residues" evidence="1">
    <location>
        <begin position="231"/>
        <end position="241"/>
    </location>
</feature>
<dbReference type="STRING" id="1408157.A0A1J7JIA1"/>
<dbReference type="AlphaFoldDB" id="A0A1J7JIA1"/>
<feature type="compositionally biased region" description="Low complexity" evidence="1">
    <location>
        <begin position="80"/>
        <end position="92"/>
    </location>
</feature>
<protein>
    <submittedName>
        <fullName evidence="2">Uncharacterized protein</fullName>
    </submittedName>
</protein>
<evidence type="ECO:0000313" key="3">
    <source>
        <dbReference type="Proteomes" id="UP000182658"/>
    </source>
</evidence>
<accession>A0A1J7JIA1</accession>
<feature type="compositionally biased region" description="Low complexity" evidence="1">
    <location>
        <begin position="22"/>
        <end position="51"/>
    </location>
</feature>
<keyword evidence="3" id="KW-1185">Reference proteome</keyword>
<name>A0A1J7JIA1_9PEZI</name>
<dbReference type="InParanoid" id="A0A1J7JIA1"/>
<feature type="region of interest" description="Disordered" evidence="1">
    <location>
        <begin position="262"/>
        <end position="283"/>
    </location>
</feature>
<reference evidence="2 3" key="1">
    <citation type="submission" date="2016-10" db="EMBL/GenBank/DDBJ databases">
        <title>Draft genome sequence of Coniochaeta ligniaria NRRL30616, a lignocellulolytic fungus for bioabatement of inhibitors in plant biomass hydrolysates.</title>
        <authorList>
            <consortium name="DOE Joint Genome Institute"/>
            <person name="Jimenez D.J."/>
            <person name="Hector R.E."/>
            <person name="Riley R."/>
            <person name="Sun H."/>
            <person name="Grigoriev I.V."/>
            <person name="Van Elsas J.D."/>
            <person name="Nichols N.N."/>
        </authorList>
    </citation>
    <scope>NUCLEOTIDE SEQUENCE [LARGE SCALE GENOMIC DNA]</scope>
    <source>
        <strain evidence="2 3">NRRL 30616</strain>
    </source>
</reference>
<sequence>MFAIMPTPIFTFDAAPLPPASTTPLQQQPKYRPSVSSPLSSSPIRASSYSPPISPHHDNTVSSIFPPRQSGHLIPRDTQSSPIAQPSSPSPSRKLLFKFAARTPRPNPVVQKREEARESRRKLFLKNVRERGDDRAWERRGGDQEVLKLEWWRLNNELRQQKDAELAVFGTDADIEEAVQLQELRGGQERLENVPQPEGDIDDMMADAIAREEEAEIEALLSSMPPPTDGDGDRDMHESRPESVYFSDEDDYDALFMELSQQEQPLGMGSGEDMVFSQDTEMT</sequence>
<feature type="region of interest" description="Disordered" evidence="1">
    <location>
        <begin position="13"/>
        <end position="94"/>
    </location>
</feature>
<proteinExistence type="predicted"/>
<feature type="region of interest" description="Disordered" evidence="1">
    <location>
        <begin position="220"/>
        <end position="248"/>
    </location>
</feature>
<gene>
    <name evidence="2" type="ORF">CONLIGDRAFT_403491</name>
</gene>
<dbReference type="Proteomes" id="UP000182658">
    <property type="component" value="Unassembled WGS sequence"/>
</dbReference>
<organism evidence="2 3">
    <name type="scientific">Coniochaeta ligniaria NRRL 30616</name>
    <dbReference type="NCBI Taxonomy" id="1408157"/>
    <lineage>
        <taxon>Eukaryota</taxon>
        <taxon>Fungi</taxon>
        <taxon>Dikarya</taxon>
        <taxon>Ascomycota</taxon>
        <taxon>Pezizomycotina</taxon>
        <taxon>Sordariomycetes</taxon>
        <taxon>Sordariomycetidae</taxon>
        <taxon>Coniochaetales</taxon>
        <taxon>Coniochaetaceae</taxon>
        <taxon>Coniochaeta</taxon>
    </lineage>
</organism>
<dbReference type="OrthoDB" id="5279705at2759"/>
<dbReference type="EMBL" id="KV875098">
    <property type="protein sequence ID" value="OIW29004.1"/>
    <property type="molecule type" value="Genomic_DNA"/>
</dbReference>
<evidence type="ECO:0000256" key="1">
    <source>
        <dbReference type="SAM" id="MobiDB-lite"/>
    </source>
</evidence>
<evidence type="ECO:0000313" key="2">
    <source>
        <dbReference type="EMBL" id="OIW29004.1"/>
    </source>
</evidence>